<dbReference type="InterPro" id="IPR006665">
    <property type="entry name" value="OmpA-like"/>
</dbReference>
<dbReference type="PRINTS" id="PR01021">
    <property type="entry name" value="OMPADOMAIN"/>
</dbReference>
<name>A0A5B8XU32_9DELT</name>
<dbReference type="Proteomes" id="UP000321595">
    <property type="component" value="Chromosome"/>
</dbReference>
<dbReference type="AlphaFoldDB" id="A0A5B8XU32"/>
<dbReference type="InterPro" id="IPR006690">
    <property type="entry name" value="OMPA-like_CS"/>
</dbReference>
<dbReference type="KEGG" id="bbae:FRD01_17565"/>
<evidence type="ECO:0000259" key="10">
    <source>
        <dbReference type="PROSITE" id="PS51123"/>
    </source>
</evidence>
<keyword evidence="2" id="KW-0732">Signal</keyword>
<accession>A0A5B8XU32</accession>
<dbReference type="GO" id="GO:0051301">
    <property type="term" value="P:cell division"/>
    <property type="evidence" value="ECO:0007669"/>
    <property type="project" value="InterPro"/>
</dbReference>
<proteinExistence type="inferred from homology"/>
<dbReference type="Gene3D" id="3.30.1330.60">
    <property type="entry name" value="OmpA-like domain"/>
    <property type="match status" value="1"/>
</dbReference>
<dbReference type="InterPro" id="IPR050330">
    <property type="entry name" value="Bact_OuterMem_StrucFunc"/>
</dbReference>
<evidence type="ECO:0000256" key="5">
    <source>
        <dbReference type="ARBA" id="ARBA00023237"/>
    </source>
</evidence>
<organism evidence="11 12">
    <name type="scientific">Microvenator marinus</name>
    <dbReference type="NCBI Taxonomy" id="2600177"/>
    <lineage>
        <taxon>Bacteria</taxon>
        <taxon>Deltaproteobacteria</taxon>
        <taxon>Bradymonadales</taxon>
        <taxon>Microvenatoraceae</taxon>
        <taxon>Microvenator</taxon>
    </lineage>
</organism>
<protein>
    <recommendedName>
        <fullName evidence="7">Peptidoglycan-associated protein</fullName>
    </recommendedName>
</protein>
<evidence type="ECO:0000256" key="4">
    <source>
        <dbReference type="ARBA" id="ARBA00023139"/>
    </source>
</evidence>
<dbReference type="PANTHER" id="PTHR30329">
    <property type="entry name" value="STATOR ELEMENT OF FLAGELLAR MOTOR COMPLEX"/>
    <property type="match status" value="1"/>
</dbReference>
<feature type="region of interest" description="Disordered" evidence="9">
    <location>
        <begin position="175"/>
        <end position="204"/>
    </location>
</feature>
<dbReference type="PROSITE" id="PS01068">
    <property type="entry name" value="OMPA_1"/>
    <property type="match status" value="1"/>
</dbReference>
<comment type="subcellular location">
    <subcellularLocation>
        <location evidence="1">Cell outer membrane</location>
    </subcellularLocation>
</comment>
<reference evidence="11 12" key="1">
    <citation type="submission" date="2019-08" db="EMBL/GenBank/DDBJ databases">
        <authorList>
            <person name="Liang Q."/>
        </authorList>
    </citation>
    <scope>NUCLEOTIDE SEQUENCE [LARGE SCALE GENOMIC DNA]</scope>
    <source>
        <strain evidence="11 12">V1718</strain>
    </source>
</reference>
<sequence>MISKARMPWAERKAWSSATPEFRRLRLESWQSSHLRDPPSFWFPAHSMCLSPMVCSSCANPSSFKTSLSWLSECWGLAICKTTLADCKTLKALDRLALQHNHGVPHQTKAIANSTTSSESWHTACSIRILLKRPKQPFGTKENLTMNRVLVLSVLALFMTSACASAPKKAVVPDETSLGTAAPAEEKTAPSRSEEPDRAGDDITSPVYFAYNSSEIDSSYSGQLQALATEIRSTNGELVIEGHTDERGSTEFNLALGERRAQSTKQYLVRLGVSGQNVNTISYGEERPAAMGDTESAHSKNRRAEFILSN</sequence>
<keyword evidence="4" id="KW-0564">Palmitate</keyword>
<evidence type="ECO:0000256" key="6">
    <source>
        <dbReference type="ARBA" id="ARBA00023288"/>
    </source>
</evidence>
<evidence type="ECO:0000256" key="8">
    <source>
        <dbReference type="PROSITE-ProRule" id="PRU00473"/>
    </source>
</evidence>
<dbReference type="OrthoDB" id="9809164at2"/>
<evidence type="ECO:0000313" key="11">
    <source>
        <dbReference type="EMBL" id="QED29014.1"/>
    </source>
</evidence>
<evidence type="ECO:0000256" key="9">
    <source>
        <dbReference type="SAM" id="MobiDB-lite"/>
    </source>
</evidence>
<evidence type="ECO:0000313" key="12">
    <source>
        <dbReference type="Proteomes" id="UP000321595"/>
    </source>
</evidence>
<comment type="similarity">
    <text evidence="7">Belongs to the Pal lipoprotein family.</text>
</comment>
<dbReference type="InterPro" id="IPR039001">
    <property type="entry name" value="Pal"/>
</dbReference>
<evidence type="ECO:0000256" key="2">
    <source>
        <dbReference type="ARBA" id="ARBA00022729"/>
    </source>
</evidence>
<gene>
    <name evidence="7" type="primary">pal</name>
    <name evidence="11" type="ORF">FRD01_17565</name>
</gene>
<dbReference type="GO" id="GO:0009279">
    <property type="term" value="C:cell outer membrane"/>
    <property type="evidence" value="ECO:0007669"/>
    <property type="project" value="UniProtKB-SubCell"/>
</dbReference>
<dbReference type="InterPro" id="IPR036737">
    <property type="entry name" value="OmpA-like_sf"/>
</dbReference>
<keyword evidence="3 8" id="KW-0472">Membrane</keyword>
<dbReference type="InterPro" id="IPR006664">
    <property type="entry name" value="OMP_bac"/>
</dbReference>
<keyword evidence="6" id="KW-0449">Lipoprotein</keyword>
<dbReference type="SUPFAM" id="SSF103088">
    <property type="entry name" value="OmpA-like"/>
    <property type="match status" value="1"/>
</dbReference>
<feature type="compositionally biased region" description="Basic and acidic residues" evidence="9">
    <location>
        <begin position="295"/>
        <end position="310"/>
    </location>
</feature>
<feature type="compositionally biased region" description="Basic and acidic residues" evidence="9">
    <location>
        <begin position="184"/>
        <end position="201"/>
    </location>
</feature>
<dbReference type="PROSITE" id="PS51123">
    <property type="entry name" value="OMPA_2"/>
    <property type="match status" value="1"/>
</dbReference>
<feature type="domain" description="OmpA-like" evidence="10">
    <location>
        <begin position="196"/>
        <end position="310"/>
    </location>
</feature>
<keyword evidence="5" id="KW-0998">Cell outer membrane</keyword>
<dbReference type="CDD" id="cd07185">
    <property type="entry name" value="OmpA_C-like"/>
    <property type="match status" value="1"/>
</dbReference>
<evidence type="ECO:0000256" key="7">
    <source>
        <dbReference type="HAMAP-Rule" id="MF_02204"/>
    </source>
</evidence>
<dbReference type="Pfam" id="PF00691">
    <property type="entry name" value="OmpA"/>
    <property type="match status" value="1"/>
</dbReference>
<dbReference type="PANTHER" id="PTHR30329:SF21">
    <property type="entry name" value="LIPOPROTEIN YIAD-RELATED"/>
    <property type="match status" value="1"/>
</dbReference>
<keyword evidence="12" id="KW-1185">Reference proteome</keyword>
<dbReference type="HAMAP" id="MF_02204">
    <property type="entry name" value="Pal"/>
    <property type="match status" value="1"/>
</dbReference>
<feature type="region of interest" description="Disordered" evidence="9">
    <location>
        <begin position="289"/>
        <end position="310"/>
    </location>
</feature>
<dbReference type="EMBL" id="CP042467">
    <property type="protein sequence ID" value="QED29014.1"/>
    <property type="molecule type" value="Genomic_DNA"/>
</dbReference>
<evidence type="ECO:0000256" key="1">
    <source>
        <dbReference type="ARBA" id="ARBA00004442"/>
    </source>
</evidence>
<evidence type="ECO:0000256" key="3">
    <source>
        <dbReference type="ARBA" id="ARBA00023136"/>
    </source>
</evidence>